<gene>
    <name evidence="2" type="ORF">K503DRAFT_802862</name>
</gene>
<dbReference type="InterPro" id="IPR050620">
    <property type="entry name" value="Thioredoxin_H-type-like"/>
</dbReference>
<dbReference type="Gene3D" id="3.40.30.10">
    <property type="entry name" value="Glutaredoxin"/>
    <property type="match status" value="1"/>
</dbReference>
<feature type="domain" description="Thioredoxin" evidence="1">
    <location>
        <begin position="9"/>
        <end position="91"/>
    </location>
</feature>
<protein>
    <recommendedName>
        <fullName evidence="1">Thioredoxin domain-containing protein</fullName>
    </recommendedName>
</protein>
<dbReference type="SUPFAM" id="SSF52833">
    <property type="entry name" value="Thioredoxin-like"/>
    <property type="match status" value="1"/>
</dbReference>
<dbReference type="CDD" id="cd02947">
    <property type="entry name" value="TRX_family"/>
    <property type="match status" value="1"/>
</dbReference>
<dbReference type="InParanoid" id="A0A1B7MS23"/>
<dbReference type="STRING" id="1314800.A0A1B7MS23"/>
<dbReference type="AlphaFoldDB" id="A0A1B7MS23"/>
<dbReference type="OrthoDB" id="2121326at2759"/>
<reference evidence="2 3" key="1">
    <citation type="submission" date="2016-06" db="EMBL/GenBank/DDBJ databases">
        <title>Comparative genomics of the ectomycorrhizal sister species Rhizopogon vinicolor and Rhizopogon vesiculosus (Basidiomycota: Boletales) reveals a divergence of the mating type B locus.</title>
        <authorList>
            <consortium name="DOE Joint Genome Institute"/>
            <person name="Mujic A.B."/>
            <person name="Kuo A."/>
            <person name="Tritt A."/>
            <person name="Lipzen A."/>
            <person name="Chen C."/>
            <person name="Johnson J."/>
            <person name="Sharma A."/>
            <person name="Barry K."/>
            <person name="Grigoriev I.V."/>
            <person name="Spatafora J.W."/>
        </authorList>
    </citation>
    <scope>NUCLEOTIDE SEQUENCE [LARGE SCALE GENOMIC DNA]</scope>
    <source>
        <strain evidence="2 3">AM-OR11-026</strain>
    </source>
</reference>
<dbReference type="InterPro" id="IPR013766">
    <property type="entry name" value="Thioredoxin_domain"/>
</dbReference>
<accession>A0A1B7MS23</accession>
<evidence type="ECO:0000313" key="2">
    <source>
        <dbReference type="EMBL" id="OAX35403.1"/>
    </source>
</evidence>
<evidence type="ECO:0000313" key="3">
    <source>
        <dbReference type="Proteomes" id="UP000092154"/>
    </source>
</evidence>
<dbReference type="Proteomes" id="UP000092154">
    <property type="component" value="Unassembled WGS sequence"/>
</dbReference>
<dbReference type="PANTHER" id="PTHR10438">
    <property type="entry name" value="THIOREDOXIN"/>
    <property type="match status" value="1"/>
</dbReference>
<proteinExistence type="predicted"/>
<organism evidence="2 3">
    <name type="scientific">Rhizopogon vinicolor AM-OR11-026</name>
    <dbReference type="NCBI Taxonomy" id="1314800"/>
    <lineage>
        <taxon>Eukaryota</taxon>
        <taxon>Fungi</taxon>
        <taxon>Dikarya</taxon>
        <taxon>Basidiomycota</taxon>
        <taxon>Agaricomycotina</taxon>
        <taxon>Agaricomycetes</taxon>
        <taxon>Agaricomycetidae</taxon>
        <taxon>Boletales</taxon>
        <taxon>Suillineae</taxon>
        <taxon>Rhizopogonaceae</taxon>
        <taxon>Rhizopogon</taxon>
    </lineage>
</organism>
<sequence>MPFNPIDDAQDFTRIINSGKTVVIDFHADSSGWISQRFSELSDTFVRIGVDFYRVNVDELEDVVLEADVRVVPTYMVFKDGKKVGHATGVDGLSLNKLMGSYVTGWTCAGVGWGATPRQEVVNA</sequence>
<dbReference type="PANTHER" id="PTHR10438:SF468">
    <property type="entry name" value="THIOREDOXIN-1-RELATED"/>
    <property type="match status" value="1"/>
</dbReference>
<dbReference type="Pfam" id="PF00085">
    <property type="entry name" value="Thioredoxin"/>
    <property type="match status" value="1"/>
</dbReference>
<name>A0A1B7MS23_9AGAM</name>
<evidence type="ECO:0000259" key="1">
    <source>
        <dbReference type="Pfam" id="PF00085"/>
    </source>
</evidence>
<dbReference type="EMBL" id="KV448504">
    <property type="protein sequence ID" value="OAX35403.1"/>
    <property type="molecule type" value="Genomic_DNA"/>
</dbReference>
<dbReference type="InterPro" id="IPR036249">
    <property type="entry name" value="Thioredoxin-like_sf"/>
</dbReference>
<keyword evidence="3" id="KW-1185">Reference proteome</keyword>